<dbReference type="RefSeq" id="WP_127907675.1">
    <property type="nucleotide sequence ID" value="NZ_RQXX01000007.1"/>
</dbReference>
<gene>
    <name evidence="3" type="ORF">EKE94_16180</name>
</gene>
<dbReference type="SUPFAM" id="SSF158791">
    <property type="entry name" value="MgtE N-terminal domain-like"/>
    <property type="match status" value="1"/>
</dbReference>
<dbReference type="Proteomes" id="UP000285908">
    <property type="component" value="Unassembled WGS sequence"/>
</dbReference>
<keyword evidence="2" id="KW-0732">Signal</keyword>
<keyword evidence="4" id="KW-1185">Reference proteome</keyword>
<accession>A0A438ADW3</accession>
<dbReference type="OrthoDB" id="9791432at2"/>
<dbReference type="AlphaFoldDB" id="A0A438ADW3"/>
<reference evidence="3 4" key="1">
    <citation type="submission" date="2018-11" db="EMBL/GenBank/DDBJ databases">
        <title>Mesobaculum littorinae gen. nov., sp. nov., isolated from Littorina scabra that represents a novel genus of the order Rhodobacteraceae.</title>
        <authorList>
            <person name="Li F."/>
        </authorList>
    </citation>
    <scope>NUCLEOTIDE SEQUENCE [LARGE SCALE GENOMIC DNA]</scope>
    <source>
        <strain evidence="3 4">M0103</strain>
    </source>
</reference>
<evidence type="ECO:0000313" key="4">
    <source>
        <dbReference type="Proteomes" id="UP000285908"/>
    </source>
</evidence>
<evidence type="ECO:0000313" key="3">
    <source>
        <dbReference type="EMBL" id="RVV96881.1"/>
    </source>
</evidence>
<evidence type="ECO:0000256" key="1">
    <source>
        <dbReference type="SAM" id="Coils"/>
    </source>
</evidence>
<evidence type="ECO:0008006" key="5">
    <source>
        <dbReference type="Google" id="ProtNLM"/>
    </source>
</evidence>
<sequence length="212" mass="22384">MSRLRLVIGALALAGVAKGAVAVAEWGDVTGGAQALSFVQAAVASAPDPAPDPVAAAAQPIPTAAPAQCETPEEMLAAIEAERVLLDEQKERITSRQTELDLTAESVATETARLDALKGELEGLLARVEAAHTADLDRLVQLYRAMKPKEAAGIMNELDIEATVMIFGTMAERDAADILAAMNPVRVRAISKIILERSKLPGDQKLEGVRLQ</sequence>
<protein>
    <recommendedName>
        <fullName evidence="5">Magnesium transporter MgtE intracellular domain-containing protein</fullName>
    </recommendedName>
</protein>
<name>A0A438ADW3_9RHOB</name>
<feature type="chain" id="PRO_5019336973" description="Magnesium transporter MgtE intracellular domain-containing protein" evidence="2">
    <location>
        <begin position="20"/>
        <end position="212"/>
    </location>
</feature>
<feature type="coiled-coil region" evidence="1">
    <location>
        <begin position="76"/>
        <end position="134"/>
    </location>
</feature>
<keyword evidence="1" id="KW-0175">Coiled coil</keyword>
<proteinExistence type="predicted"/>
<comment type="caution">
    <text evidence="3">The sequence shown here is derived from an EMBL/GenBank/DDBJ whole genome shotgun (WGS) entry which is preliminary data.</text>
</comment>
<evidence type="ECO:0000256" key="2">
    <source>
        <dbReference type="SAM" id="SignalP"/>
    </source>
</evidence>
<feature type="signal peptide" evidence="2">
    <location>
        <begin position="1"/>
        <end position="19"/>
    </location>
</feature>
<organism evidence="3 4">
    <name type="scientific">Mesobaculum littorinae</name>
    <dbReference type="NCBI Taxonomy" id="2486419"/>
    <lineage>
        <taxon>Bacteria</taxon>
        <taxon>Pseudomonadati</taxon>
        <taxon>Pseudomonadota</taxon>
        <taxon>Alphaproteobacteria</taxon>
        <taxon>Rhodobacterales</taxon>
        <taxon>Roseobacteraceae</taxon>
        <taxon>Mesobaculum</taxon>
    </lineage>
</organism>
<dbReference type="EMBL" id="RQXX01000007">
    <property type="protein sequence ID" value="RVV96881.1"/>
    <property type="molecule type" value="Genomic_DNA"/>
</dbReference>